<gene>
    <name evidence="3" type="ORF">SNE40_023215</name>
</gene>
<keyword evidence="1" id="KW-0224">Dipeptidase</keyword>
<keyword evidence="1" id="KW-0482">Metalloprotease</keyword>
<evidence type="ECO:0000313" key="3">
    <source>
        <dbReference type="EMBL" id="KAK6166558.1"/>
    </source>
</evidence>
<name>A0AAN8G6U5_PATCE</name>
<dbReference type="SUPFAM" id="SSF51556">
    <property type="entry name" value="Metallo-dependent hydrolases"/>
    <property type="match status" value="1"/>
</dbReference>
<dbReference type="CDD" id="cd01301">
    <property type="entry name" value="rDP_like"/>
    <property type="match status" value="1"/>
</dbReference>
<dbReference type="PANTHER" id="PTHR10443">
    <property type="entry name" value="MICROSOMAL DIPEPTIDASE"/>
    <property type="match status" value="1"/>
</dbReference>
<dbReference type="GO" id="GO:0070573">
    <property type="term" value="F:metallodipeptidase activity"/>
    <property type="evidence" value="ECO:0007669"/>
    <property type="project" value="InterPro"/>
</dbReference>
<dbReference type="AlphaFoldDB" id="A0AAN8G6U5"/>
<keyword evidence="4" id="KW-1185">Reference proteome</keyword>
<keyword evidence="2" id="KW-0812">Transmembrane</keyword>
<keyword evidence="1" id="KW-1015">Disulfide bond</keyword>
<sequence length="426" mass="47139">MSGKEPPTFGSEGCNKNRLLIGGVIGFVVFAIVIGLAVGIPLSKRSTDEENLARAKRILNEVPLIDGHNDLPWQYRVEAQNQVHQVNLAESLIGVWNTTHTDIPRIQQGHLKAQFWSLFVKCDSQYKDAVRQSLDQMDTIKKIIARYPDVFRFVTTADGIMDQFKDGKIASLVGIEGGHSIDSSLGNLRMFYDLGVRYMTLTHNCNTPWADNYKVDNADNTITPLNGLTDFGKLVVKEMNRLGMLVDLSHVAKKTMLDAIEVSTAPVIFSHSSVWAICNHNRNVRDNVLLKTAENGGVVMVNFSPVYVNCAPNKLPQATLARVADHIDYIKNLTGVDHVGIGADYGPKSTSVGLEDVSKYPALFAELARRGWTDAELKKLAGENLLRVFKKAEEVRDQMMKDGVPPYEDHIADGQIKSTACRSGPF</sequence>
<dbReference type="InterPro" id="IPR008257">
    <property type="entry name" value="Pept_M19"/>
</dbReference>
<keyword evidence="1" id="KW-0449">Lipoprotein</keyword>
<dbReference type="Proteomes" id="UP001347796">
    <property type="component" value="Unassembled WGS sequence"/>
</dbReference>
<dbReference type="PROSITE" id="PS00869">
    <property type="entry name" value="RENAL_DIPEPTIDASE_1"/>
    <property type="match status" value="1"/>
</dbReference>
<organism evidence="3 4">
    <name type="scientific">Patella caerulea</name>
    <name type="common">Rayed Mediterranean limpet</name>
    <dbReference type="NCBI Taxonomy" id="87958"/>
    <lineage>
        <taxon>Eukaryota</taxon>
        <taxon>Metazoa</taxon>
        <taxon>Spiralia</taxon>
        <taxon>Lophotrochozoa</taxon>
        <taxon>Mollusca</taxon>
        <taxon>Gastropoda</taxon>
        <taxon>Patellogastropoda</taxon>
        <taxon>Patelloidea</taxon>
        <taxon>Patellidae</taxon>
        <taxon>Patella</taxon>
    </lineage>
</organism>
<keyword evidence="2" id="KW-1133">Transmembrane helix</keyword>
<comment type="subunit">
    <text evidence="1">Homodimer; disulfide-linked.</text>
</comment>
<comment type="caution">
    <text evidence="3">The sequence shown here is derived from an EMBL/GenBank/DDBJ whole genome shotgun (WGS) entry which is preliminary data.</text>
</comment>
<dbReference type="InterPro" id="IPR000180">
    <property type="entry name" value="Dipep_AS"/>
</dbReference>
<dbReference type="EC" id="3.4.13.19" evidence="1"/>
<keyword evidence="1" id="KW-0378">Hydrolase</keyword>
<evidence type="ECO:0000313" key="4">
    <source>
        <dbReference type="Proteomes" id="UP001347796"/>
    </source>
</evidence>
<reference evidence="3 4" key="1">
    <citation type="submission" date="2024-01" db="EMBL/GenBank/DDBJ databases">
        <title>The genome of the rayed Mediterranean limpet Patella caerulea (Linnaeus, 1758).</title>
        <authorList>
            <person name="Anh-Thu Weber A."/>
            <person name="Halstead-Nussloch G."/>
        </authorList>
    </citation>
    <scope>NUCLEOTIDE SEQUENCE [LARGE SCALE GENOMIC DNA]</scope>
    <source>
        <strain evidence="3">AATW-2023a</strain>
        <tissue evidence="3">Whole specimen</tissue>
    </source>
</reference>
<comment type="catalytic activity">
    <reaction evidence="1">
        <text>an L-aminoacyl-L-amino acid + H2O = 2 an L-alpha-amino acid</text>
        <dbReference type="Rhea" id="RHEA:48940"/>
        <dbReference type="ChEBI" id="CHEBI:15377"/>
        <dbReference type="ChEBI" id="CHEBI:59869"/>
        <dbReference type="ChEBI" id="CHEBI:77460"/>
        <dbReference type="EC" id="3.4.13.19"/>
    </reaction>
</comment>
<proteinExistence type="inferred from homology"/>
<dbReference type="Pfam" id="PF01244">
    <property type="entry name" value="Peptidase_M19"/>
    <property type="match status" value="1"/>
</dbReference>
<keyword evidence="1" id="KW-0862">Zinc</keyword>
<dbReference type="GO" id="GO:0006508">
    <property type="term" value="P:proteolysis"/>
    <property type="evidence" value="ECO:0007669"/>
    <property type="project" value="UniProtKB-KW"/>
</dbReference>
<dbReference type="EMBL" id="JAZGQO010000021">
    <property type="protein sequence ID" value="KAK6166558.1"/>
    <property type="molecule type" value="Genomic_DNA"/>
</dbReference>
<comment type="similarity">
    <text evidence="1">Belongs to the metallo-dependent hydrolases superfamily. Peptidase M19 family.</text>
</comment>
<accession>A0AAN8G6U5</accession>
<keyword evidence="1" id="KW-0325">Glycoprotein</keyword>
<feature type="transmembrane region" description="Helical" evidence="2">
    <location>
        <begin position="20"/>
        <end position="42"/>
    </location>
</feature>
<dbReference type="Gene3D" id="3.20.20.140">
    <property type="entry name" value="Metal-dependent hydrolases"/>
    <property type="match status" value="1"/>
</dbReference>
<dbReference type="FunFam" id="3.20.20.140:FF:000030">
    <property type="entry name" value="Dipeptidase"/>
    <property type="match status" value="1"/>
</dbReference>
<dbReference type="GO" id="GO:0046872">
    <property type="term" value="F:metal ion binding"/>
    <property type="evidence" value="ECO:0007669"/>
    <property type="project" value="UniProtKB-UniRule"/>
</dbReference>
<keyword evidence="1" id="KW-0645">Protease</keyword>
<keyword evidence="2" id="KW-0472">Membrane</keyword>
<dbReference type="GO" id="GO:0098552">
    <property type="term" value="C:side of membrane"/>
    <property type="evidence" value="ECO:0007669"/>
    <property type="project" value="UniProtKB-KW"/>
</dbReference>
<evidence type="ECO:0000256" key="1">
    <source>
        <dbReference type="RuleBase" id="RU341113"/>
    </source>
</evidence>
<comment type="subcellular location">
    <subcellularLocation>
        <location evidence="1">Membrane</location>
        <topology evidence="1">Lipid-anchor</topology>
        <topology evidence="1">GPI-anchor</topology>
    </subcellularLocation>
</comment>
<keyword evidence="1" id="KW-0336">GPI-anchor</keyword>
<dbReference type="PROSITE" id="PS51365">
    <property type="entry name" value="RENAL_DIPEPTIDASE_2"/>
    <property type="match status" value="1"/>
</dbReference>
<keyword evidence="1" id="KW-0479">Metal-binding</keyword>
<comment type="cofactor">
    <cofactor evidence="1">
        <name>Zn(2+)</name>
        <dbReference type="ChEBI" id="CHEBI:29105"/>
    </cofactor>
</comment>
<dbReference type="InterPro" id="IPR032466">
    <property type="entry name" value="Metal_Hydrolase"/>
</dbReference>
<dbReference type="PANTHER" id="PTHR10443:SF12">
    <property type="entry name" value="DIPEPTIDASE"/>
    <property type="match status" value="1"/>
</dbReference>
<evidence type="ECO:0000256" key="2">
    <source>
        <dbReference type="SAM" id="Phobius"/>
    </source>
</evidence>
<protein>
    <recommendedName>
        <fullName evidence="1">Dipeptidase</fullName>
        <ecNumber evidence="1">3.4.13.19</ecNumber>
    </recommendedName>
</protein>